<accession>A0A8J5XAI5</accession>
<evidence type="ECO:0000313" key="2">
    <source>
        <dbReference type="EMBL" id="KAG8456962.1"/>
    </source>
</evidence>
<dbReference type="AlphaFoldDB" id="A0A8J5XAI5"/>
<sequence length="485" mass="48925">MPARADAPFAPNGGDARRRVVRLQLRALAPASLAVHLAPASAADGGVVVTSSRPAARPAARPSARPAARPAAGPAAGPAAAAAAAAAVAPSGAAAAAAVAAFVSDTDNGPIATAVDAGASLRRARDDATDSPAREHDAPSAAIARGHGRVRPAAQPARAPRGGFGARAAEATAAHSADASGEDEPTPRERVLMRDVRRLQLALSETAAVTRVTERNGHWLALLPAVSATVTAVAAAVTEGHVAALPRVGTTTFLLAQQALQTGPLRFSKAASFRRLARAGATRADAPVAAAEALLCALSASNGGGGGVESGDPGCALYAAAALVASADGGGRAAGGRGRVGSVRAQPAQLNQLPACRRVRAEPLAARKRGRELVVRGQLRGDARKHVGGEVVKAERPGRRALHTIRHTSVAFVGARHGVRGANPGRARARALHPRDALLEAAQLRADGLAHRCQLGAHLDQQAEQLPCRRRRARGGVAAGARALA</sequence>
<gene>
    <name evidence="2" type="ORF">KFE25_011320</name>
</gene>
<evidence type="ECO:0000256" key="1">
    <source>
        <dbReference type="SAM" id="MobiDB-lite"/>
    </source>
</evidence>
<comment type="caution">
    <text evidence="2">The sequence shown here is derived from an EMBL/GenBank/DDBJ whole genome shotgun (WGS) entry which is preliminary data.</text>
</comment>
<feature type="region of interest" description="Disordered" evidence="1">
    <location>
        <begin position="53"/>
        <end position="75"/>
    </location>
</feature>
<keyword evidence="3" id="KW-1185">Reference proteome</keyword>
<feature type="compositionally biased region" description="Low complexity" evidence="1">
    <location>
        <begin position="151"/>
        <end position="179"/>
    </location>
</feature>
<protein>
    <submittedName>
        <fullName evidence="2">Uncharacterized protein</fullName>
    </submittedName>
</protein>
<name>A0A8J5XAI5_DIALT</name>
<evidence type="ECO:0000313" key="3">
    <source>
        <dbReference type="Proteomes" id="UP000751190"/>
    </source>
</evidence>
<organism evidence="2 3">
    <name type="scientific">Diacronema lutheri</name>
    <name type="common">Unicellular marine alga</name>
    <name type="synonym">Monochrysis lutheri</name>
    <dbReference type="NCBI Taxonomy" id="2081491"/>
    <lineage>
        <taxon>Eukaryota</taxon>
        <taxon>Haptista</taxon>
        <taxon>Haptophyta</taxon>
        <taxon>Pavlovophyceae</taxon>
        <taxon>Pavlovales</taxon>
        <taxon>Pavlovaceae</taxon>
        <taxon>Diacronema</taxon>
    </lineage>
</organism>
<proteinExistence type="predicted"/>
<reference evidence="2" key="1">
    <citation type="submission" date="2021-05" db="EMBL/GenBank/DDBJ databases">
        <title>The genome of the haptophyte Pavlova lutheri (Diacronema luteri, Pavlovales) - a model for lipid biosynthesis in eukaryotic algae.</title>
        <authorList>
            <person name="Hulatt C.J."/>
            <person name="Posewitz M.C."/>
        </authorList>
    </citation>
    <scope>NUCLEOTIDE SEQUENCE</scope>
    <source>
        <strain evidence="2">NIVA-4/92</strain>
    </source>
</reference>
<feature type="compositionally biased region" description="Basic and acidic residues" evidence="1">
    <location>
        <begin position="123"/>
        <end position="138"/>
    </location>
</feature>
<dbReference type="Proteomes" id="UP000751190">
    <property type="component" value="Unassembled WGS sequence"/>
</dbReference>
<feature type="region of interest" description="Disordered" evidence="1">
    <location>
        <begin position="120"/>
        <end position="189"/>
    </location>
</feature>
<dbReference type="EMBL" id="JAGTXO010000094">
    <property type="protein sequence ID" value="KAG8456962.1"/>
    <property type="molecule type" value="Genomic_DNA"/>
</dbReference>